<proteinExistence type="predicted"/>
<evidence type="ECO:0000313" key="1">
    <source>
        <dbReference type="EMBL" id="KAK9021148.1"/>
    </source>
</evidence>
<reference evidence="1 2" key="1">
    <citation type="journal article" date="2024" name="G3 (Bethesda)">
        <title>Genome assembly of Hibiscus sabdariffa L. provides insights into metabolisms of medicinal natural products.</title>
        <authorList>
            <person name="Kim T."/>
        </authorList>
    </citation>
    <scope>NUCLEOTIDE SEQUENCE [LARGE SCALE GENOMIC DNA]</scope>
    <source>
        <strain evidence="1">TK-2024</strain>
        <tissue evidence="1">Old leaves</tissue>
    </source>
</reference>
<sequence>MDMPSEFMPSHCLHQALQAGSWPNPSFPNGHNRHLPPKARVTKWKRGFGPHSHHSLACPALPHHNFRPSVLPFLREAEDCVCNVGTWDPFRDVSCPSAIISLL</sequence>
<protein>
    <submittedName>
        <fullName evidence="1">Uncharacterized protein</fullName>
    </submittedName>
</protein>
<comment type="caution">
    <text evidence="1">The sequence shown here is derived from an EMBL/GenBank/DDBJ whole genome shotgun (WGS) entry which is preliminary data.</text>
</comment>
<dbReference type="EMBL" id="JBBPBN010000016">
    <property type="protein sequence ID" value="KAK9021148.1"/>
    <property type="molecule type" value="Genomic_DNA"/>
</dbReference>
<evidence type="ECO:0000313" key="2">
    <source>
        <dbReference type="Proteomes" id="UP001396334"/>
    </source>
</evidence>
<dbReference type="Proteomes" id="UP001396334">
    <property type="component" value="Unassembled WGS sequence"/>
</dbReference>
<organism evidence="1 2">
    <name type="scientific">Hibiscus sabdariffa</name>
    <name type="common">roselle</name>
    <dbReference type="NCBI Taxonomy" id="183260"/>
    <lineage>
        <taxon>Eukaryota</taxon>
        <taxon>Viridiplantae</taxon>
        <taxon>Streptophyta</taxon>
        <taxon>Embryophyta</taxon>
        <taxon>Tracheophyta</taxon>
        <taxon>Spermatophyta</taxon>
        <taxon>Magnoliopsida</taxon>
        <taxon>eudicotyledons</taxon>
        <taxon>Gunneridae</taxon>
        <taxon>Pentapetalae</taxon>
        <taxon>rosids</taxon>
        <taxon>malvids</taxon>
        <taxon>Malvales</taxon>
        <taxon>Malvaceae</taxon>
        <taxon>Malvoideae</taxon>
        <taxon>Hibiscus</taxon>
    </lineage>
</organism>
<name>A0ABR2S7J8_9ROSI</name>
<accession>A0ABR2S7J8</accession>
<keyword evidence="2" id="KW-1185">Reference proteome</keyword>
<gene>
    <name evidence="1" type="ORF">V6N11_011149</name>
</gene>